<evidence type="ECO:0000313" key="2">
    <source>
        <dbReference type="Proteomes" id="UP001634394"/>
    </source>
</evidence>
<proteinExistence type="predicted"/>
<comment type="caution">
    <text evidence="1">The sequence shown here is derived from an EMBL/GenBank/DDBJ whole genome shotgun (WGS) entry which is preliminary data.</text>
</comment>
<protein>
    <submittedName>
        <fullName evidence="1">Uncharacterized protein</fullName>
    </submittedName>
</protein>
<name>A0ABD3X6F1_SINWO</name>
<accession>A0ABD3X6F1</accession>
<dbReference type="AlphaFoldDB" id="A0ABD3X6F1"/>
<reference evidence="1 2" key="1">
    <citation type="submission" date="2024-11" db="EMBL/GenBank/DDBJ databases">
        <title>Chromosome-level genome assembly of the freshwater bivalve Anodonta woodiana.</title>
        <authorList>
            <person name="Chen X."/>
        </authorList>
    </citation>
    <scope>NUCLEOTIDE SEQUENCE [LARGE SCALE GENOMIC DNA]</scope>
    <source>
        <strain evidence="1">MN2024</strain>
        <tissue evidence="1">Gills</tissue>
    </source>
</reference>
<dbReference type="Proteomes" id="UP001634394">
    <property type="component" value="Unassembled WGS sequence"/>
</dbReference>
<keyword evidence="2" id="KW-1185">Reference proteome</keyword>
<feature type="non-terminal residue" evidence="1">
    <location>
        <position position="57"/>
    </location>
</feature>
<organism evidence="1 2">
    <name type="scientific">Sinanodonta woodiana</name>
    <name type="common">Chinese pond mussel</name>
    <name type="synonym">Anodonta woodiana</name>
    <dbReference type="NCBI Taxonomy" id="1069815"/>
    <lineage>
        <taxon>Eukaryota</taxon>
        <taxon>Metazoa</taxon>
        <taxon>Spiralia</taxon>
        <taxon>Lophotrochozoa</taxon>
        <taxon>Mollusca</taxon>
        <taxon>Bivalvia</taxon>
        <taxon>Autobranchia</taxon>
        <taxon>Heteroconchia</taxon>
        <taxon>Palaeoheterodonta</taxon>
        <taxon>Unionida</taxon>
        <taxon>Unionoidea</taxon>
        <taxon>Unionidae</taxon>
        <taxon>Unioninae</taxon>
        <taxon>Sinanodonta</taxon>
    </lineage>
</organism>
<evidence type="ECO:0000313" key="1">
    <source>
        <dbReference type="EMBL" id="KAL3880567.1"/>
    </source>
</evidence>
<sequence length="57" mass="6472">LDCLHRSYQRLEHPQLDQQGSVSMQAAVKDPPISLPSHYPIARSLASIQHLLRQLDL</sequence>
<feature type="non-terminal residue" evidence="1">
    <location>
        <position position="1"/>
    </location>
</feature>
<gene>
    <name evidence="1" type="ORF">ACJMK2_032798</name>
</gene>
<dbReference type="EMBL" id="JBJQND010000004">
    <property type="protein sequence ID" value="KAL3880567.1"/>
    <property type="molecule type" value="Genomic_DNA"/>
</dbReference>